<comment type="caution">
    <text evidence="3">The sequence shown here is derived from an EMBL/GenBank/DDBJ whole genome shotgun (WGS) entry which is preliminary data.</text>
</comment>
<proteinExistence type="predicted"/>
<keyword evidence="3" id="KW-0012">Acyltransferase</keyword>
<sequence>MAARCERGLFLRNSRLEALRVAAMFAIVAHHSVFYGMRGAQGAEMALSPLLVAWSSLGKWGVDVFVLVGAYFMADTGARWRHARATWIQTWTTSVVLLAVVLLVPHADAVPPAAIVEAVLPVFTGEYWFITNYLVLMALSPLLVLAIKNMDKRGHLIALALPVVMWSLGSLVPLPGDLPAFSNLAWFVVLFLVGAFLRRYGIPFRAAVSRNIALASTASVAAGAAILAEVVPRVFPGQDGTATISAQTSPIVLLGAASAVAWAVTGPSSSWPFVDRLAATMLGVYLVHENPLVRSALWSATRGFAVRLTGVDDEALVVVLSSLAVFVIAIGLELLRRFALQRPADAAARRIEIVTRRVAQKCAHLVYRWRVRSARD</sequence>
<keyword evidence="1" id="KW-0472">Membrane</keyword>
<dbReference type="Proteomes" id="UP001172756">
    <property type="component" value="Unassembled WGS sequence"/>
</dbReference>
<keyword evidence="1" id="KW-0812">Transmembrane</keyword>
<gene>
    <name evidence="3" type="ORF">QQ002_11570</name>
</gene>
<dbReference type="EMBL" id="JAUHQB010000009">
    <property type="protein sequence ID" value="MDN4484180.1"/>
    <property type="molecule type" value="Genomic_DNA"/>
</dbReference>
<accession>A0AB35MKN5</accession>
<organism evidence="3 4">
    <name type="scientific">Demequina lignilytica</name>
    <dbReference type="NCBI Taxonomy" id="3051663"/>
    <lineage>
        <taxon>Bacteria</taxon>
        <taxon>Bacillati</taxon>
        <taxon>Actinomycetota</taxon>
        <taxon>Actinomycetes</taxon>
        <taxon>Micrococcales</taxon>
        <taxon>Demequinaceae</taxon>
        <taxon>Demequina</taxon>
    </lineage>
</organism>
<dbReference type="Pfam" id="PF01757">
    <property type="entry name" value="Acyl_transf_3"/>
    <property type="match status" value="1"/>
</dbReference>
<keyword evidence="3" id="KW-0808">Transferase</keyword>
<feature type="transmembrane region" description="Helical" evidence="1">
    <location>
        <begin position="86"/>
        <end position="107"/>
    </location>
</feature>
<dbReference type="InterPro" id="IPR002656">
    <property type="entry name" value="Acyl_transf_3_dom"/>
</dbReference>
<feature type="transmembrane region" description="Helical" evidence="1">
    <location>
        <begin position="154"/>
        <end position="174"/>
    </location>
</feature>
<evidence type="ECO:0000256" key="1">
    <source>
        <dbReference type="SAM" id="Phobius"/>
    </source>
</evidence>
<evidence type="ECO:0000259" key="2">
    <source>
        <dbReference type="Pfam" id="PF01757"/>
    </source>
</evidence>
<dbReference type="AlphaFoldDB" id="A0AB35MKN5"/>
<dbReference type="RefSeq" id="WP_301160825.1">
    <property type="nucleotide sequence ID" value="NZ_JAUHQB010000009.1"/>
</dbReference>
<protein>
    <submittedName>
        <fullName evidence="3">Acyltransferase</fullName>
        <ecNumber evidence="3">2.3.1.-</ecNumber>
    </submittedName>
</protein>
<feature type="transmembrane region" description="Helical" evidence="1">
    <location>
        <begin position="57"/>
        <end position="74"/>
    </location>
</feature>
<name>A0AB35MKN5_9MICO</name>
<evidence type="ECO:0000313" key="3">
    <source>
        <dbReference type="EMBL" id="MDN4484180.1"/>
    </source>
</evidence>
<feature type="transmembrane region" description="Helical" evidence="1">
    <location>
        <begin position="180"/>
        <end position="200"/>
    </location>
</feature>
<evidence type="ECO:0000313" key="4">
    <source>
        <dbReference type="Proteomes" id="UP001172756"/>
    </source>
</evidence>
<keyword evidence="1" id="KW-1133">Transmembrane helix</keyword>
<feature type="transmembrane region" description="Helical" evidence="1">
    <location>
        <begin position="21"/>
        <end position="37"/>
    </location>
</feature>
<feature type="domain" description="Acyltransferase 3" evidence="2">
    <location>
        <begin position="15"/>
        <end position="330"/>
    </location>
</feature>
<dbReference type="GO" id="GO:0016747">
    <property type="term" value="F:acyltransferase activity, transferring groups other than amino-acyl groups"/>
    <property type="evidence" value="ECO:0007669"/>
    <property type="project" value="InterPro"/>
</dbReference>
<reference evidence="3 4" key="1">
    <citation type="submission" date="2023-06" db="EMBL/GenBank/DDBJ databases">
        <title>SYSU T0a273.</title>
        <authorList>
            <person name="Gao L."/>
            <person name="Fang B.-Z."/>
            <person name="Li W.-J."/>
        </authorList>
    </citation>
    <scope>NUCLEOTIDE SEQUENCE [LARGE SCALE GENOMIC DNA]</scope>
    <source>
        <strain evidence="3 4">SYSU T0a273</strain>
    </source>
</reference>
<dbReference type="EC" id="2.3.1.-" evidence="3"/>
<feature type="transmembrane region" description="Helical" evidence="1">
    <location>
        <begin position="315"/>
        <end position="335"/>
    </location>
</feature>
<feature type="transmembrane region" description="Helical" evidence="1">
    <location>
        <begin position="127"/>
        <end position="147"/>
    </location>
</feature>